<keyword evidence="2" id="KW-1185">Reference proteome</keyword>
<dbReference type="InterPro" id="IPR038573">
    <property type="entry name" value="BrnT_sf"/>
</dbReference>
<gene>
    <name evidence="1" type="ORF">LZD57_13250</name>
</gene>
<evidence type="ECO:0000313" key="2">
    <source>
        <dbReference type="Proteomes" id="UP001139035"/>
    </source>
</evidence>
<dbReference type="InterPro" id="IPR007460">
    <property type="entry name" value="BrnT_toxin"/>
</dbReference>
<dbReference type="Gene3D" id="3.10.450.530">
    <property type="entry name" value="Ribonuclease toxin, BrnT, of type II toxin-antitoxin system"/>
    <property type="match status" value="1"/>
</dbReference>
<comment type="caution">
    <text evidence="1">The sequence shown here is derived from an EMBL/GenBank/DDBJ whole genome shotgun (WGS) entry which is preliminary data.</text>
</comment>
<name>A0A9X1T5I8_9HYPH</name>
<sequence length="95" mass="11008">MRFEWDDAKASGNFEKHGVAFVDAAQIFAGPILRVRDERNAYGEERFRAVGSVRGLVLVVIFTRRVEAIRIISAWKAGRNDRRRYDQILADRIDR</sequence>
<proteinExistence type="predicted"/>
<evidence type="ECO:0000313" key="1">
    <source>
        <dbReference type="EMBL" id="MCE7028959.1"/>
    </source>
</evidence>
<accession>A0A9X1T5I8</accession>
<protein>
    <submittedName>
        <fullName evidence="1">BrnT family toxin</fullName>
    </submittedName>
</protein>
<dbReference type="Pfam" id="PF04365">
    <property type="entry name" value="BrnT_toxin"/>
    <property type="match status" value="1"/>
</dbReference>
<reference evidence="1" key="1">
    <citation type="submission" date="2022-01" db="EMBL/GenBank/DDBJ databases">
        <title>Jiella avicenniae sp. nov., a novel endophytic bacterium isolated from bark of Avicennia marina.</title>
        <authorList>
            <person name="Tuo L."/>
        </authorList>
    </citation>
    <scope>NUCLEOTIDE SEQUENCE</scope>
    <source>
        <strain evidence="1">CBK1P-4</strain>
    </source>
</reference>
<dbReference type="AlphaFoldDB" id="A0A9X1T5I8"/>
<dbReference type="Proteomes" id="UP001139035">
    <property type="component" value="Unassembled WGS sequence"/>
</dbReference>
<organism evidence="1 2">
    <name type="scientific">Jiella avicenniae</name>
    <dbReference type="NCBI Taxonomy" id="2907202"/>
    <lineage>
        <taxon>Bacteria</taxon>
        <taxon>Pseudomonadati</taxon>
        <taxon>Pseudomonadota</taxon>
        <taxon>Alphaproteobacteria</taxon>
        <taxon>Hyphomicrobiales</taxon>
        <taxon>Aurantimonadaceae</taxon>
        <taxon>Jiella</taxon>
    </lineage>
</organism>
<dbReference type="EMBL" id="JAJUWU010000013">
    <property type="protein sequence ID" value="MCE7028959.1"/>
    <property type="molecule type" value="Genomic_DNA"/>
</dbReference>